<reference evidence="2 3" key="1">
    <citation type="submission" date="2018-06" db="EMBL/GenBank/DDBJ databases">
        <authorList>
            <consortium name="Pathogen Informatics"/>
            <person name="Doyle S."/>
        </authorList>
    </citation>
    <scope>NUCLEOTIDE SEQUENCE [LARGE SCALE GENOMIC DNA]</scope>
    <source>
        <strain evidence="2 3">NCTC10801</strain>
    </source>
</reference>
<feature type="chain" id="PRO_5016879981" description="Recombinase XerD" evidence="1">
    <location>
        <begin position="38"/>
        <end position="120"/>
    </location>
</feature>
<proteinExistence type="predicted"/>
<evidence type="ECO:0000256" key="1">
    <source>
        <dbReference type="SAM" id="SignalP"/>
    </source>
</evidence>
<dbReference type="EMBL" id="UFRQ01000003">
    <property type="protein sequence ID" value="SUT96117.1"/>
    <property type="molecule type" value="Genomic_DNA"/>
</dbReference>
<sequence>MKKFLLQLIGKTNIRKSSIFITALWSSIVLASANVQAADIKKVNEKLPLQCQKLFNETEKLVAEAKNQPGTHTQINKIQSKLNQSKKQILEMELATQIKSCDHGLAKLTNLNKSQEDNVH</sequence>
<dbReference type="AlphaFoldDB" id="A0A380U5H6"/>
<dbReference type="Pfam" id="PF17274">
    <property type="entry name" value="DUF5339"/>
    <property type="match status" value="1"/>
</dbReference>
<accession>A0A380U5H6</accession>
<gene>
    <name evidence="2" type="ORF">NCTC10801_02639</name>
</gene>
<name>A0A380U5H6_9PAST</name>
<dbReference type="OrthoDB" id="5690714at2"/>
<evidence type="ECO:0000313" key="2">
    <source>
        <dbReference type="EMBL" id="SUT96117.1"/>
    </source>
</evidence>
<protein>
    <recommendedName>
        <fullName evidence="4">Recombinase XerD</fullName>
    </recommendedName>
</protein>
<keyword evidence="3" id="KW-1185">Reference proteome</keyword>
<keyword evidence="1" id="KW-0732">Signal</keyword>
<dbReference type="Proteomes" id="UP000254649">
    <property type="component" value="Unassembled WGS sequence"/>
</dbReference>
<dbReference type="InterPro" id="IPR020493">
    <property type="entry name" value="Uncharacterised_HI0310"/>
</dbReference>
<evidence type="ECO:0000313" key="3">
    <source>
        <dbReference type="Proteomes" id="UP000254649"/>
    </source>
</evidence>
<evidence type="ECO:0008006" key="4">
    <source>
        <dbReference type="Google" id="ProtNLM"/>
    </source>
</evidence>
<organism evidence="2 3">
    <name type="scientific">[Actinobacillus] rossii</name>
    <dbReference type="NCBI Taxonomy" id="123820"/>
    <lineage>
        <taxon>Bacteria</taxon>
        <taxon>Pseudomonadati</taxon>
        <taxon>Pseudomonadota</taxon>
        <taxon>Gammaproteobacteria</taxon>
        <taxon>Pasteurellales</taxon>
        <taxon>Pasteurellaceae</taxon>
    </lineage>
</organism>
<feature type="signal peptide" evidence="1">
    <location>
        <begin position="1"/>
        <end position="37"/>
    </location>
</feature>